<dbReference type="RefSeq" id="XP_016613349.1">
    <property type="nucleotide sequence ID" value="XM_016770440.1"/>
</dbReference>
<gene>
    <name evidence="2" type="ORF">Z519_12735</name>
</gene>
<dbReference type="HOGENOM" id="CLU_844682_0_0_1"/>
<feature type="region of interest" description="Disordered" evidence="1">
    <location>
        <begin position="26"/>
        <end position="63"/>
    </location>
</feature>
<evidence type="ECO:0008006" key="4">
    <source>
        <dbReference type="Google" id="ProtNLM"/>
    </source>
</evidence>
<dbReference type="Proteomes" id="UP000053789">
    <property type="component" value="Unassembled WGS sequence"/>
</dbReference>
<protein>
    <recommendedName>
        <fullName evidence="4">Chromo domain-containing protein</fullName>
    </recommendedName>
</protein>
<reference evidence="2" key="1">
    <citation type="submission" date="2015-01" db="EMBL/GenBank/DDBJ databases">
        <title>The Genome Sequence of Cladophialophora bantiana CBS 173.52.</title>
        <authorList>
            <consortium name="The Broad Institute Genomics Platform"/>
            <person name="Cuomo C."/>
            <person name="de Hoog S."/>
            <person name="Gorbushina A."/>
            <person name="Stielow B."/>
            <person name="Teixiera M."/>
            <person name="Abouelleil A."/>
            <person name="Chapman S.B."/>
            <person name="Priest M."/>
            <person name="Young S.K."/>
            <person name="Wortman J."/>
            <person name="Nusbaum C."/>
            <person name="Birren B."/>
        </authorList>
    </citation>
    <scope>NUCLEOTIDE SEQUENCE [LARGE SCALE GENOMIC DNA]</scope>
    <source>
        <strain evidence="2">CBS 173.52</strain>
    </source>
</reference>
<keyword evidence="3" id="KW-1185">Reference proteome</keyword>
<dbReference type="EMBL" id="KN847013">
    <property type="protein sequence ID" value="KIW86680.1"/>
    <property type="molecule type" value="Genomic_DNA"/>
</dbReference>
<sequence>MAITRLTHRIQARQLRSGFCLAVTPNAISSPPHRASKSRQHPKPVKERKGADRRSTHSQQVDQLRGSCVDDFQSLLHNTPALDEEQRIACDASGTGHRLHPSCPVSHCDTLNLLDETSLVLSLPTCDQPLPDVEIGRPAVVPREEGVANDPISLQELFLFSLEDAGLPHDGFWDITAAYDINYCVHHDETEYLLGTANRWISPDDLDVPNAESLLEEELQKFELQKAEGSLPSFDPHLPRNQAGCSDTLSSHIYRVVHKHEHDGRVWYLVEWRACWTPESKIGDMSWIPESLAANQKSQHWRRSARLKENFESRKKTYQRMASVVNLDC</sequence>
<name>A0A0D2H728_CLAB1</name>
<dbReference type="GeneID" id="27705663"/>
<accession>A0A0D2H728</accession>
<dbReference type="VEuPathDB" id="FungiDB:Z519_12735"/>
<evidence type="ECO:0000313" key="3">
    <source>
        <dbReference type="Proteomes" id="UP000053789"/>
    </source>
</evidence>
<feature type="compositionally biased region" description="Basic residues" evidence="1">
    <location>
        <begin position="34"/>
        <end position="43"/>
    </location>
</feature>
<feature type="compositionally biased region" description="Basic and acidic residues" evidence="1">
    <location>
        <begin position="44"/>
        <end position="55"/>
    </location>
</feature>
<dbReference type="OrthoDB" id="4159618at2759"/>
<dbReference type="AlphaFoldDB" id="A0A0D2H728"/>
<evidence type="ECO:0000313" key="2">
    <source>
        <dbReference type="EMBL" id="KIW86680.1"/>
    </source>
</evidence>
<proteinExistence type="predicted"/>
<organism evidence="2 3">
    <name type="scientific">Cladophialophora bantiana (strain ATCC 10958 / CBS 173.52 / CDC B-1940 / NIH 8579)</name>
    <name type="common">Xylohypha bantiana</name>
    <dbReference type="NCBI Taxonomy" id="1442370"/>
    <lineage>
        <taxon>Eukaryota</taxon>
        <taxon>Fungi</taxon>
        <taxon>Dikarya</taxon>
        <taxon>Ascomycota</taxon>
        <taxon>Pezizomycotina</taxon>
        <taxon>Eurotiomycetes</taxon>
        <taxon>Chaetothyriomycetidae</taxon>
        <taxon>Chaetothyriales</taxon>
        <taxon>Herpotrichiellaceae</taxon>
        <taxon>Cladophialophora</taxon>
    </lineage>
</organism>
<evidence type="ECO:0000256" key="1">
    <source>
        <dbReference type="SAM" id="MobiDB-lite"/>
    </source>
</evidence>